<evidence type="ECO:0000256" key="9">
    <source>
        <dbReference type="SAM" id="Phobius"/>
    </source>
</evidence>
<dbReference type="PANTHER" id="PTHR43671:SF13">
    <property type="entry name" value="SERINE_THREONINE-PROTEIN KINASE NEK2"/>
    <property type="match status" value="1"/>
</dbReference>
<evidence type="ECO:0000313" key="11">
    <source>
        <dbReference type="EMBL" id="GAA0318608.1"/>
    </source>
</evidence>
<dbReference type="InterPro" id="IPR008271">
    <property type="entry name" value="Ser/Thr_kinase_AS"/>
</dbReference>
<accession>A0ABN0VVZ3</accession>
<evidence type="ECO:0000256" key="7">
    <source>
        <dbReference type="PROSITE-ProRule" id="PRU10141"/>
    </source>
</evidence>
<dbReference type="PANTHER" id="PTHR43671">
    <property type="entry name" value="SERINE/THREONINE-PROTEIN KINASE NEK"/>
    <property type="match status" value="1"/>
</dbReference>
<dbReference type="Gene3D" id="1.10.510.10">
    <property type="entry name" value="Transferase(Phosphotransferase) domain 1"/>
    <property type="match status" value="1"/>
</dbReference>
<comment type="caution">
    <text evidence="11">The sequence shown here is derived from an EMBL/GenBank/DDBJ whole genome shotgun (WGS) entry which is preliminary data.</text>
</comment>
<dbReference type="InterPro" id="IPR017441">
    <property type="entry name" value="Protein_kinase_ATP_BS"/>
</dbReference>
<dbReference type="EC" id="2.7.11.1" evidence="2"/>
<gene>
    <name evidence="11" type="ORF">GCM10010151_05570</name>
</gene>
<keyword evidence="3" id="KW-0808">Transferase</keyword>
<dbReference type="Pfam" id="PF00069">
    <property type="entry name" value="Pkinase"/>
    <property type="match status" value="1"/>
</dbReference>
<dbReference type="Proteomes" id="UP001501822">
    <property type="component" value="Unassembled WGS sequence"/>
</dbReference>
<evidence type="ECO:0000256" key="5">
    <source>
        <dbReference type="ARBA" id="ARBA00022777"/>
    </source>
</evidence>
<evidence type="ECO:0000256" key="6">
    <source>
        <dbReference type="ARBA" id="ARBA00022840"/>
    </source>
</evidence>
<sequence length="361" mass="37629">MSAPTEADPAAIGPYTIVRRLGAGGMGTVHLGRDAAGRQAAIKLIKPELAEDAAFRRRFEAEAVNARRVASFCTAAVLGNGMYGDRPYLAIEYIEGPTLRTHVEREGALPPGPLHGLAVGVAAALTAIHAASLVHRDLKPSNVILSITGPRVIDFGIARSLDATVHLTASGIILGTPGWLPPEQLLRGTTAPAGDIFTWGCLVAYAGTGRHPYGTGDPVAMAGRVIHGEPDLDGLPAPLTEVVRTALGKDPARRPTARELLLTLTGGSADEEHLMATLASPLPDAIPPPQPRTTPPSPQTRTTTPPSPPSPRTRTTPPLPQTRTTAPSSSTSRPGRRLAMGALAFLVGLALLATGVLLLHR</sequence>
<evidence type="ECO:0000256" key="1">
    <source>
        <dbReference type="ARBA" id="ARBA00010886"/>
    </source>
</evidence>
<evidence type="ECO:0000313" key="12">
    <source>
        <dbReference type="Proteomes" id="UP001501822"/>
    </source>
</evidence>
<keyword evidence="12" id="KW-1185">Reference proteome</keyword>
<feature type="domain" description="Protein kinase" evidence="10">
    <location>
        <begin position="15"/>
        <end position="276"/>
    </location>
</feature>
<evidence type="ECO:0000259" key="10">
    <source>
        <dbReference type="PROSITE" id="PS50011"/>
    </source>
</evidence>
<dbReference type="EMBL" id="BAAABM010000007">
    <property type="protein sequence ID" value="GAA0318608.1"/>
    <property type="molecule type" value="Genomic_DNA"/>
</dbReference>
<dbReference type="Gene3D" id="3.30.200.20">
    <property type="entry name" value="Phosphorylase Kinase, domain 1"/>
    <property type="match status" value="1"/>
</dbReference>
<dbReference type="InterPro" id="IPR000719">
    <property type="entry name" value="Prot_kinase_dom"/>
</dbReference>
<feature type="compositionally biased region" description="Pro residues" evidence="8">
    <location>
        <begin position="284"/>
        <end position="298"/>
    </location>
</feature>
<keyword evidence="5" id="KW-0418">Kinase</keyword>
<feature type="compositionally biased region" description="Low complexity" evidence="8">
    <location>
        <begin position="312"/>
        <end position="335"/>
    </location>
</feature>
<organism evidence="11 12">
    <name type="scientific">Actinoallomurus spadix</name>
    <dbReference type="NCBI Taxonomy" id="79912"/>
    <lineage>
        <taxon>Bacteria</taxon>
        <taxon>Bacillati</taxon>
        <taxon>Actinomycetota</taxon>
        <taxon>Actinomycetes</taxon>
        <taxon>Streptosporangiales</taxon>
        <taxon>Thermomonosporaceae</taxon>
        <taxon>Actinoallomurus</taxon>
    </lineage>
</organism>
<dbReference type="RefSeq" id="WP_252800110.1">
    <property type="nucleotide sequence ID" value="NZ_BAAABM010000007.1"/>
</dbReference>
<reference evidence="11 12" key="1">
    <citation type="journal article" date="2019" name="Int. J. Syst. Evol. Microbiol.">
        <title>The Global Catalogue of Microorganisms (GCM) 10K type strain sequencing project: providing services to taxonomists for standard genome sequencing and annotation.</title>
        <authorList>
            <consortium name="The Broad Institute Genomics Platform"/>
            <consortium name="The Broad Institute Genome Sequencing Center for Infectious Disease"/>
            <person name="Wu L."/>
            <person name="Ma J."/>
        </authorList>
    </citation>
    <scope>NUCLEOTIDE SEQUENCE [LARGE SCALE GENOMIC DNA]</scope>
    <source>
        <strain evidence="11 12">JCM 3146</strain>
    </source>
</reference>
<keyword evidence="6 7" id="KW-0067">ATP-binding</keyword>
<keyword evidence="9" id="KW-1133">Transmembrane helix</keyword>
<keyword evidence="9" id="KW-0812">Transmembrane</keyword>
<evidence type="ECO:0000256" key="2">
    <source>
        <dbReference type="ARBA" id="ARBA00012513"/>
    </source>
</evidence>
<feature type="region of interest" description="Disordered" evidence="8">
    <location>
        <begin position="280"/>
        <end position="335"/>
    </location>
</feature>
<dbReference type="InterPro" id="IPR011009">
    <property type="entry name" value="Kinase-like_dom_sf"/>
</dbReference>
<evidence type="ECO:0000256" key="4">
    <source>
        <dbReference type="ARBA" id="ARBA00022741"/>
    </source>
</evidence>
<name>A0ABN0VVZ3_9ACTN</name>
<dbReference type="PROSITE" id="PS00108">
    <property type="entry name" value="PROTEIN_KINASE_ST"/>
    <property type="match status" value="1"/>
</dbReference>
<dbReference type="InterPro" id="IPR050660">
    <property type="entry name" value="NEK_Ser/Thr_kinase"/>
</dbReference>
<evidence type="ECO:0000256" key="3">
    <source>
        <dbReference type="ARBA" id="ARBA00022679"/>
    </source>
</evidence>
<feature type="binding site" evidence="7">
    <location>
        <position position="43"/>
    </location>
    <ligand>
        <name>ATP</name>
        <dbReference type="ChEBI" id="CHEBI:30616"/>
    </ligand>
</feature>
<dbReference type="PROSITE" id="PS00107">
    <property type="entry name" value="PROTEIN_KINASE_ATP"/>
    <property type="match status" value="1"/>
</dbReference>
<feature type="transmembrane region" description="Helical" evidence="9">
    <location>
        <begin position="338"/>
        <end position="359"/>
    </location>
</feature>
<dbReference type="SMART" id="SM00220">
    <property type="entry name" value="S_TKc"/>
    <property type="match status" value="1"/>
</dbReference>
<evidence type="ECO:0000256" key="8">
    <source>
        <dbReference type="SAM" id="MobiDB-lite"/>
    </source>
</evidence>
<keyword evidence="4 7" id="KW-0547">Nucleotide-binding</keyword>
<comment type="similarity">
    <text evidence="1">Belongs to the protein kinase superfamily. NEK Ser/Thr protein kinase family. NIMA subfamily.</text>
</comment>
<dbReference type="PROSITE" id="PS50011">
    <property type="entry name" value="PROTEIN_KINASE_DOM"/>
    <property type="match status" value="1"/>
</dbReference>
<proteinExistence type="inferred from homology"/>
<dbReference type="CDD" id="cd14014">
    <property type="entry name" value="STKc_PknB_like"/>
    <property type="match status" value="1"/>
</dbReference>
<protein>
    <recommendedName>
        <fullName evidence="2">non-specific serine/threonine protein kinase</fullName>
        <ecNumber evidence="2">2.7.11.1</ecNumber>
    </recommendedName>
</protein>
<keyword evidence="9" id="KW-0472">Membrane</keyword>
<dbReference type="SUPFAM" id="SSF56112">
    <property type="entry name" value="Protein kinase-like (PK-like)"/>
    <property type="match status" value="1"/>
</dbReference>